<evidence type="ECO:0000313" key="11">
    <source>
        <dbReference type="Proteomes" id="UP000196581"/>
    </source>
</evidence>
<dbReference type="GO" id="GO:0015833">
    <property type="term" value="P:peptide transport"/>
    <property type="evidence" value="ECO:0007669"/>
    <property type="project" value="InterPro"/>
</dbReference>
<evidence type="ECO:0000256" key="1">
    <source>
        <dbReference type="ARBA" id="ARBA00004202"/>
    </source>
</evidence>
<dbReference type="Pfam" id="PF08352">
    <property type="entry name" value="oligo_HPY"/>
    <property type="match status" value="2"/>
</dbReference>
<sequence>MTTALTTHPSAGGEIVRTGAADSATGTYAGPAGHPVPGAEVPAAPAALLSVRDLMIGFEHVDGPLVRGVSFDLHRGRCVALVGESGSGKSLTARTLVGLTGAGAQVSAQRLVLSGGQAAGDGDPGQREDREHPDGRKDLDHRGGLDDKDDLDLLRLTPREWRRVRGGRIGFVLQDALVSLDPLRRVGAEIDEVLRIHTGLSRRARKDHVHRLLADAGVPEPQLRARERPAQLSGGLRQRALIASALAAGPEVLVADEPTTALDATVQAQVLELLAQRRAAGQSLILISHDLAVVAELADEVLVMRAGEVVEQGTPEQILSSPRHPYTRALIQAIPGPHTRGRRLAGEGQAHEPAGASAPVTEPAPVLEPVPVLEVRGARKSFRTPGGERRVAVDDVTFTLGRGEVLGIVGESGSGKSTTGRIVLGLEDLDDGHVRLLGEDWSDAAEARRRVLRHRLSVVWQDPLSSFDPRWSVRRILDDAIRAAKRADAQADSRAEATVEQLLEAVGLTAAVADRDPGTLSGGQRQRVAIARALAGSPDVLVLDEAVSALDVSIQAQILDLVHDLRAQTGLSCLFISHDLGVIAHLSDRVLVMKDGAIVEEGHPRSIFEDPQHPYTQTLVDSALGLATTSTTTPTEA</sequence>
<dbReference type="RefSeq" id="WP_256970222.1">
    <property type="nucleotide sequence ID" value="NZ_FWFF01000005.1"/>
</dbReference>
<dbReference type="InterPro" id="IPR017871">
    <property type="entry name" value="ABC_transporter-like_CS"/>
</dbReference>
<dbReference type="InterPro" id="IPR003593">
    <property type="entry name" value="AAA+_ATPase"/>
</dbReference>
<evidence type="ECO:0000259" key="9">
    <source>
        <dbReference type="PROSITE" id="PS50893"/>
    </source>
</evidence>
<dbReference type="PANTHER" id="PTHR43297">
    <property type="entry name" value="OLIGOPEPTIDE TRANSPORT ATP-BINDING PROTEIN APPD"/>
    <property type="match status" value="1"/>
</dbReference>
<reference evidence="11" key="1">
    <citation type="submission" date="2017-02" db="EMBL/GenBank/DDBJ databases">
        <authorList>
            <person name="Dridi B."/>
        </authorList>
    </citation>
    <scope>NUCLEOTIDE SEQUENCE [LARGE SCALE GENOMIC DNA]</scope>
    <source>
        <strain evidence="11">B Co 03.10</strain>
    </source>
</reference>
<keyword evidence="6 10" id="KW-0067">ATP-binding</keyword>
<feature type="domain" description="ABC transporter" evidence="9">
    <location>
        <begin position="373"/>
        <end position="620"/>
    </location>
</feature>
<dbReference type="InterPro" id="IPR027417">
    <property type="entry name" value="P-loop_NTPase"/>
</dbReference>
<dbReference type="PROSITE" id="PS50893">
    <property type="entry name" value="ABC_TRANSPORTER_2"/>
    <property type="match status" value="2"/>
</dbReference>
<dbReference type="InterPro" id="IPR013563">
    <property type="entry name" value="Oligopep_ABC_C"/>
</dbReference>
<dbReference type="GO" id="GO:0005524">
    <property type="term" value="F:ATP binding"/>
    <property type="evidence" value="ECO:0007669"/>
    <property type="project" value="UniProtKB-KW"/>
</dbReference>
<protein>
    <submittedName>
        <fullName evidence="10">ABC transporter ATP-binding protein</fullName>
    </submittedName>
</protein>
<keyword evidence="3" id="KW-0813">Transport</keyword>
<feature type="compositionally biased region" description="Basic and acidic residues" evidence="8">
    <location>
        <begin position="124"/>
        <end position="143"/>
    </location>
</feature>
<dbReference type="SMART" id="SM00382">
    <property type="entry name" value="AAA"/>
    <property type="match status" value="2"/>
</dbReference>
<feature type="domain" description="ABC transporter" evidence="9">
    <location>
        <begin position="49"/>
        <end position="331"/>
    </location>
</feature>
<dbReference type="GO" id="GO:0005886">
    <property type="term" value="C:plasma membrane"/>
    <property type="evidence" value="ECO:0007669"/>
    <property type="project" value="UniProtKB-SubCell"/>
</dbReference>
<dbReference type="AlphaFoldDB" id="A0A1X6X8U4"/>
<evidence type="ECO:0000313" key="10">
    <source>
        <dbReference type="EMBL" id="SLM94967.1"/>
    </source>
</evidence>
<evidence type="ECO:0000256" key="5">
    <source>
        <dbReference type="ARBA" id="ARBA00022741"/>
    </source>
</evidence>
<feature type="region of interest" description="Disordered" evidence="8">
    <location>
        <begin position="115"/>
        <end position="143"/>
    </location>
</feature>
<evidence type="ECO:0000256" key="7">
    <source>
        <dbReference type="ARBA" id="ARBA00023136"/>
    </source>
</evidence>
<keyword evidence="7" id="KW-0472">Membrane</keyword>
<dbReference type="InterPro" id="IPR003439">
    <property type="entry name" value="ABC_transporter-like_ATP-bd"/>
</dbReference>
<dbReference type="Gene3D" id="3.40.50.300">
    <property type="entry name" value="P-loop containing nucleotide triphosphate hydrolases"/>
    <property type="match status" value="2"/>
</dbReference>
<evidence type="ECO:0000256" key="6">
    <source>
        <dbReference type="ARBA" id="ARBA00022840"/>
    </source>
</evidence>
<dbReference type="GO" id="GO:0016887">
    <property type="term" value="F:ATP hydrolysis activity"/>
    <property type="evidence" value="ECO:0007669"/>
    <property type="project" value="InterPro"/>
</dbReference>
<dbReference type="InterPro" id="IPR050388">
    <property type="entry name" value="ABC_Ni/Peptide_Import"/>
</dbReference>
<name>A0A1X6X8U4_9MICO</name>
<evidence type="ECO:0000256" key="4">
    <source>
        <dbReference type="ARBA" id="ARBA00022475"/>
    </source>
</evidence>
<evidence type="ECO:0000256" key="8">
    <source>
        <dbReference type="SAM" id="MobiDB-lite"/>
    </source>
</evidence>
<gene>
    <name evidence="10" type="ORF">FM105_04445</name>
</gene>
<dbReference type="Pfam" id="PF00005">
    <property type="entry name" value="ABC_tran"/>
    <property type="match status" value="2"/>
</dbReference>
<dbReference type="EMBL" id="FWFF01000005">
    <property type="protein sequence ID" value="SLM94967.1"/>
    <property type="molecule type" value="Genomic_DNA"/>
</dbReference>
<dbReference type="PROSITE" id="PS00211">
    <property type="entry name" value="ABC_TRANSPORTER_1"/>
    <property type="match status" value="1"/>
</dbReference>
<dbReference type="SUPFAM" id="SSF52540">
    <property type="entry name" value="P-loop containing nucleoside triphosphate hydrolases"/>
    <property type="match status" value="2"/>
</dbReference>
<dbReference type="Proteomes" id="UP000196581">
    <property type="component" value="Unassembled WGS sequence"/>
</dbReference>
<comment type="similarity">
    <text evidence="2">Belongs to the ABC transporter superfamily.</text>
</comment>
<dbReference type="NCBIfam" id="NF008453">
    <property type="entry name" value="PRK11308.1"/>
    <property type="match status" value="3"/>
</dbReference>
<accession>A0A1X6X8U4</accession>
<evidence type="ECO:0000256" key="3">
    <source>
        <dbReference type="ARBA" id="ARBA00022448"/>
    </source>
</evidence>
<keyword evidence="4" id="KW-1003">Cell membrane</keyword>
<comment type="subcellular location">
    <subcellularLocation>
        <location evidence="1">Cell membrane</location>
        <topology evidence="1">Peripheral membrane protein</topology>
    </subcellularLocation>
</comment>
<organism evidence="10 11">
    <name type="scientific">Brevibacterium yomogidense</name>
    <dbReference type="NCBI Taxonomy" id="946573"/>
    <lineage>
        <taxon>Bacteria</taxon>
        <taxon>Bacillati</taxon>
        <taxon>Actinomycetota</taxon>
        <taxon>Actinomycetes</taxon>
        <taxon>Micrococcales</taxon>
        <taxon>Brevibacteriaceae</taxon>
        <taxon>Brevibacterium</taxon>
    </lineage>
</organism>
<proteinExistence type="inferred from homology"/>
<dbReference type="PANTHER" id="PTHR43297:SF2">
    <property type="entry name" value="DIPEPTIDE TRANSPORT ATP-BINDING PROTEIN DPPD"/>
    <property type="match status" value="1"/>
</dbReference>
<keyword evidence="5" id="KW-0547">Nucleotide-binding</keyword>
<feature type="region of interest" description="Disordered" evidence="8">
    <location>
        <begin position="338"/>
        <end position="365"/>
    </location>
</feature>
<keyword evidence="11" id="KW-1185">Reference proteome</keyword>
<dbReference type="CDD" id="cd03257">
    <property type="entry name" value="ABC_NikE_OppD_transporters"/>
    <property type="match status" value="2"/>
</dbReference>
<evidence type="ECO:0000256" key="2">
    <source>
        <dbReference type="ARBA" id="ARBA00005417"/>
    </source>
</evidence>